<organism evidence="2 3">
    <name type="scientific">Streptomyces blastmyceticus</name>
    <dbReference type="NCBI Taxonomy" id="68180"/>
    <lineage>
        <taxon>Bacteria</taxon>
        <taxon>Bacillati</taxon>
        <taxon>Actinomycetota</taxon>
        <taxon>Actinomycetes</taxon>
        <taxon>Kitasatosporales</taxon>
        <taxon>Streptomycetaceae</taxon>
        <taxon>Streptomyces</taxon>
    </lineage>
</organism>
<gene>
    <name evidence="2" type="ORF">GCM10010319_59630</name>
</gene>
<name>A0ABN0XUN1_9ACTN</name>
<evidence type="ECO:0000313" key="3">
    <source>
        <dbReference type="Proteomes" id="UP001500063"/>
    </source>
</evidence>
<keyword evidence="3" id="KW-1185">Reference proteome</keyword>
<sequence>MATGGSPPWAQACPSQGKTGTLARCTSGALTCERCVTECRGTGAARTTLSAKTTLSVDLTGGRTACFG</sequence>
<dbReference type="EMBL" id="BAAABW010000029">
    <property type="protein sequence ID" value="GAA0373360.1"/>
    <property type="molecule type" value="Genomic_DNA"/>
</dbReference>
<protein>
    <submittedName>
        <fullName evidence="2">Uncharacterized protein</fullName>
    </submittedName>
</protein>
<comment type="caution">
    <text evidence="2">The sequence shown here is derived from an EMBL/GenBank/DDBJ whole genome shotgun (WGS) entry which is preliminary data.</text>
</comment>
<accession>A0ABN0XUN1</accession>
<dbReference type="Proteomes" id="UP001500063">
    <property type="component" value="Unassembled WGS sequence"/>
</dbReference>
<proteinExistence type="predicted"/>
<feature type="region of interest" description="Disordered" evidence="1">
    <location>
        <begin position="1"/>
        <end position="20"/>
    </location>
</feature>
<evidence type="ECO:0000256" key="1">
    <source>
        <dbReference type="SAM" id="MobiDB-lite"/>
    </source>
</evidence>
<reference evidence="2 3" key="1">
    <citation type="journal article" date="2019" name="Int. J. Syst. Evol. Microbiol.">
        <title>The Global Catalogue of Microorganisms (GCM) 10K type strain sequencing project: providing services to taxonomists for standard genome sequencing and annotation.</title>
        <authorList>
            <consortium name="The Broad Institute Genomics Platform"/>
            <consortium name="The Broad Institute Genome Sequencing Center for Infectious Disease"/>
            <person name="Wu L."/>
            <person name="Ma J."/>
        </authorList>
    </citation>
    <scope>NUCLEOTIDE SEQUENCE [LARGE SCALE GENOMIC DNA]</scope>
    <source>
        <strain evidence="2 3">JCM 4565</strain>
    </source>
</reference>
<evidence type="ECO:0000313" key="2">
    <source>
        <dbReference type="EMBL" id="GAA0373360.1"/>
    </source>
</evidence>